<dbReference type="EMBL" id="MCFF01000022">
    <property type="protein sequence ID" value="ORZ13779.1"/>
    <property type="molecule type" value="Genomic_DNA"/>
</dbReference>
<reference evidence="2 3" key="1">
    <citation type="submission" date="2016-07" db="EMBL/GenBank/DDBJ databases">
        <title>Pervasive Adenine N6-methylation of Active Genes in Fungi.</title>
        <authorList>
            <consortium name="DOE Joint Genome Institute"/>
            <person name="Mondo S.J."/>
            <person name="Dannebaum R.O."/>
            <person name="Kuo R.C."/>
            <person name="Labutti K."/>
            <person name="Haridas S."/>
            <person name="Kuo A."/>
            <person name="Salamov A."/>
            <person name="Ahrendt S.R."/>
            <person name="Lipzen A."/>
            <person name="Sullivan W."/>
            <person name="Andreopoulos W.B."/>
            <person name="Clum A."/>
            <person name="Lindquist E."/>
            <person name="Daum C."/>
            <person name="Ramamoorthy G.K."/>
            <person name="Gryganskyi A."/>
            <person name="Culley D."/>
            <person name="Magnuson J.K."/>
            <person name="James T.Y."/>
            <person name="O'Malley M.A."/>
            <person name="Stajich J.E."/>
            <person name="Spatafora J.W."/>
            <person name="Visel A."/>
            <person name="Grigoriev I.V."/>
        </authorList>
    </citation>
    <scope>NUCLEOTIDE SEQUENCE [LARGE SCALE GENOMIC DNA]</scope>
    <source>
        <strain evidence="2 3">NRRL 3116</strain>
    </source>
</reference>
<accession>A0A1Y2GPM2</accession>
<evidence type="ECO:0000313" key="3">
    <source>
        <dbReference type="Proteomes" id="UP000193648"/>
    </source>
</evidence>
<dbReference type="InParanoid" id="A0A1Y2GPM2"/>
<organism evidence="2 3">
    <name type="scientific">Lobosporangium transversale</name>
    <dbReference type="NCBI Taxonomy" id="64571"/>
    <lineage>
        <taxon>Eukaryota</taxon>
        <taxon>Fungi</taxon>
        <taxon>Fungi incertae sedis</taxon>
        <taxon>Mucoromycota</taxon>
        <taxon>Mortierellomycotina</taxon>
        <taxon>Mortierellomycetes</taxon>
        <taxon>Mortierellales</taxon>
        <taxon>Mortierellaceae</taxon>
        <taxon>Lobosporangium</taxon>
    </lineage>
</organism>
<feature type="chain" id="PRO_5012869876" evidence="1">
    <location>
        <begin position="22"/>
        <end position="136"/>
    </location>
</feature>
<sequence length="136" mass="15310">MAFPLLLLLLLLFLLLLIVTGLNTLTPDEPMFGFNVHGEVTAVSSLIFYDEKSKDHSTRFLLKDHTNALQMVYIFSSHKSGLPILKVGDDITILNASFKLSDRHGGFTIQASHDMNSTWLIRPKSSLARIEPTHRF</sequence>
<dbReference type="InterPro" id="IPR012340">
    <property type="entry name" value="NA-bd_OB-fold"/>
</dbReference>
<dbReference type="Proteomes" id="UP000193648">
    <property type="component" value="Unassembled WGS sequence"/>
</dbReference>
<dbReference type="GeneID" id="33568434"/>
<feature type="signal peptide" evidence="1">
    <location>
        <begin position="1"/>
        <end position="21"/>
    </location>
</feature>
<keyword evidence="1" id="KW-0732">Signal</keyword>
<dbReference type="Gene3D" id="2.40.50.140">
    <property type="entry name" value="Nucleic acid-binding proteins"/>
    <property type="match status" value="1"/>
</dbReference>
<dbReference type="SUPFAM" id="SSF50249">
    <property type="entry name" value="Nucleic acid-binding proteins"/>
    <property type="match status" value="1"/>
</dbReference>
<keyword evidence="3" id="KW-1185">Reference proteome</keyword>
<proteinExistence type="predicted"/>
<name>A0A1Y2GPM2_9FUNG</name>
<evidence type="ECO:0000256" key="1">
    <source>
        <dbReference type="SAM" id="SignalP"/>
    </source>
</evidence>
<dbReference type="RefSeq" id="XP_021880563.1">
    <property type="nucleotide sequence ID" value="XM_022026591.1"/>
</dbReference>
<gene>
    <name evidence="2" type="ORF">BCR41DRAFT_371304</name>
</gene>
<protein>
    <submittedName>
        <fullName evidence="2">Uncharacterized protein</fullName>
    </submittedName>
</protein>
<comment type="caution">
    <text evidence="2">The sequence shown here is derived from an EMBL/GenBank/DDBJ whole genome shotgun (WGS) entry which is preliminary data.</text>
</comment>
<dbReference type="AlphaFoldDB" id="A0A1Y2GPM2"/>
<evidence type="ECO:0000313" key="2">
    <source>
        <dbReference type="EMBL" id="ORZ13779.1"/>
    </source>
</evidence>